<evidence type="ECO:0000259" key="1">
    <source>
        <dbReference type="Pfam" id="PF09359"/>
    </source>
</evidence>
<dbReference type="Proteomes" id="UP000070810">
    <property type="component" value="Unassembled WGS sequence"/>
</dbReference>
<dbReference type="Pfam" id="PF09359">
    <property type="entry name" value="VTC"/>
    <property type="match status" value="1"/>
</dbReference>
<dbReference type="AlphaFoldDB" id="A0A147EPD8"/>
<sequence>MKLQSILARCESVALDALVAEAELLTRVDRKYLLPSGAAEEILESASSRARVLEISRRREFGYDSVYFDTEDHVSYRLTAQRRRRRFKLRTRCYLDTGSAFLELKTKSGRGSTVKNRISYDPVDRMRVTDAGRAYLRPLLQAHGHDPLLVDRMRPSLVSQYRRATLLLPDGSRATIDTELRWSDAHGRTVALHDQVILESKSAGPPSLLDRALWRAGHRPSGISKFGVGSAALHPELPSNKWARTLRGPFSSSVITSKEPS</sequence>
<proteinExistence type="predicted"/>
<dbReference type="InterPro" id="IPR042267">
    <property type="entry name" value="VTC_sf"/>
</dbReference>
<organism evidence="2 3">
    <name type="scientific">Leucobacter chromiiresistens</name>
    <dbReference type="NCBI Taxonomy" id="1079994"/>
    <lineage>
        <taxon>Bacteria</taxon>
        <taxon>Bacillati</taxon>
        <taxon>Actinomycetota</taxon>
        <taxon>Actinomycetes</taxon>
        <taxon>Micrococcales</taxon>
        <taxon>Microbacteriaceae</taxon>
        <taxon>Leucobacter</taxon>
    </lineage>
</organism>
<dbReference type="OrthoDB" id="148766at2"/>
<protein>
    <submittedName>
        <fullName evidence="2">Molecular chaperone</fullName>
    </submittedName>
</protein>
<evidence type="ECO:0000313" key="2">
    <source>
        <dbReference type="EMBL" id="KTR86349.1"/>
    </source>
</evidence>
<dbReference type="CDD" id="cd07750">
    <property type="entry name" value="PolyPPase_VTC_like"/>
    <property type="match status" value="1"/>
</dbReference>
<comment type="caution">
    <text evidence="2">The sequence shown here is derived from an EMBL/GenBank/DDBJ whole genome shotgun (WGS) entry which is preliminary data.</text>
</comment>
<dbReference type="GO" id="GO:0006799">
    <property type="term" value="P:polyphosphate biosynthetic process"/>
    <property type="evidence" value="ECO:0007669"/>
    <property type="project" value="UniProtKB-ARBA"/>
</dbReference>
<reference evidence="2 3" key="1">
    <citation type="journal article" date="2016" name="Front. Microbiol.">
        <title>Genomic Resource of Rice Seed Associated Bacteria.</title>
        <authorList>
            <person name="Midha S."/>
            <person name="Bansal K."/>
            <person name="Sharma S."/>
            <person name="Kumar N."/>
            <person name="Patil P.P."/>
            <person name="Chaudhry V."/>
            <person name="Patil P.B."/>
        </authorList>
    </citation>
    <scope>NUCLEOTIDE SEQUENCE [LARGE SCALE GENOMIC DNA]</scope>
    <source>
        <strain evidence="2 3">NS354</strain>
    </source>
</reference>
<name>A0A147EPD8_9MICO</name>
<dbReference type="PATRIC" id="fig|1079994.3.peg.1156"/>
<accession>A0A147EPD8</accession>
<feature type="domain" description="VTC" evidence="1">
    <location>
        <begin position="27"/>
        <end position="234"/>
    </location>
</feature>
<gene>
    <name evidence="2" type="ORF">NS354_05340</name>
</gene>
<evidence type="ECO:0000313" key="3">
    <source>
        <dbReference type="Proteomes" id="UP000070810"/>
    </source>
</evidence>
<dbReference type="Gene3D" id="3.20.100.30">
    <property type="entry name" value="VTC, catalytic tunnel domain"/>
    <property type="match status" value="1"/>
</dbReference>
<keyword evidence="3" id="KW-1185">Reference proteome</keyword>
<dbReference type="RefSeq" id="WP_058593552.1">
    <property type="nucleotide sequence ID" value="NZ_LDRK01000024.1"/>
</dbReference>
<dbReference type="InterPro" id="IPR018966">
    <property type="entry name" value="VTC_domain"/>
</dbReference>
<dbReference type="EMBL" id="LDRK01000024">
    <property type="protein sequence ID" value="KTR86349.1"/>
    <property type="molecule type" value="Genomic_DNA"/>
</dbReference>